<dbReference type="PANTHER" id="PTHR23226:SF416">
    <property type="entry name" value="FI01424P"/>
    <property type="match status" value="1"/>
</dbReference>
<dbReference type="EMBL" id="JAIWYP010000009">
    <property type="protein sequence ID" value="KAH3775863.1"/>
    <property type="molecule type" value="Genomic_DNA"/>
</dbReference>
<evidence type="ECO:0000313" key="10">
    <source>
        <dbReference type="EMBL" id="KAH3775863.1"/>
    </source>
</evidence>
<comment type="subcellular location">
    <subcellularLocation>
        <location evidence="1">Nucleus</location>
    </subcellularLocation>
</comment>
<keyword evidence="5" id="KW-0862">Zinc</keyword>
<accession>A0A9D4ILG3</accession>
<feature type="domain" description="C2H2-type" evidence="9">
    <location>
        <begin position="10"/>
        <end position="37"/>
    </location>
</feature>
<evidence type="ECO:0000256" key="1">
    <source>
        <dbReference type="ARBA" id="ARBA00004123"/>
    </source>
</evidence>
<dbReference type="GO" id="GO:0008270">
    <property type="term" value="F:zinc ion binding"/>
    <property type="evidence" value="ECO:0007669"/>
    <property type="project" value="UniProtKB-KW"/>
</dbReference>
<evidence type="ECO:0000256" key="2">
    <source>
        <dbReference type="ARBA" id="ARBA00022723"/>
    </source>
</evidence>
<evidence type="ECO:0000313" key="11">
    <source>
        <dbReference type="Proteomes" id="UP000828390"/>
    </source>
</evidence>
<organism evidence="10 11">
    <name type="scientific">Dreissena polymorpha</name>
    <name type="common">Zebra mussel</name>
    <name type="synonym">Mytilus polymorpha</name>
    <dbReference type="NCBI Taxonomy" id="45954"/>
    <lineage>
        <taxon>Eukaryota</taxon>
        <taxon>Metazoa</taxon>
        <taxon>Spiralia</taxon>
        <taxon>Lophotrochozoa</taxon>
        <taxon>Mollusca</taxon>
        <taxon>Bivalvia</taxon>
        <taxon>Autobranchia</taxon>
        <taxon>Heteroconchia</taxon>
        <taxon>Euheterodonta</taxon>
        <taxon>Imparidentia</taxon>
        <taxon>Neoheterodontei</taxon>
        <taxon>Myida</taxon>
        <taxon>Dreissenoidea</taxon>
        <taxon>Dreissenidae</taxon>
        <taxon>Dreissena</taxon>
    </lineage>
</organism>
<evidence type="ECO:0000256" key="6">
    <source>
        <dbReference type="ARBA" id="ARBA00023242"/>
    </source>
</evidence>
<evidence type="ECO:0000256" key="5">
    <source>
        <dbReference type="ARBA" id="ARBA00022833"/>
    </source>
</evidence>
<dbReference type="GO" id="GO:0000978">
    <property type="term" value="F:RNA polymerase II cis-regulatory region sequence-specific DNA binding"/>
    <property type="evidence" value="ECO:0007669"/>
    <property type="project" value="TreeGrafter"/>
</dbReference>
<dbReference type="InterPro" id="IPR036236">
    <property type="entry name" value="Znf_C2H2_sf"/>
</dbReference>
<dbReference type="AlphaFoldDB" id="A0A9D4ILG3"/>
<feature type="compositionally biased region" description="Basic and acidic residues" evidence="8">
    <location>
        <begin position="96"/>
        <end position="112"/>
    </location>
</feature>
<dbReference type="GO" id="GO:0005634">
    <property type="term" value="C:nucleus"/>
    <property type="evidence" value="ECO:0007669"/>
    <property type="project" value="UniProtKB-SubCell"/>
</dbReference>
<dbReference type="FunFam" id="3.30.160.60:FF:000065">
    <property type="entry name" value="B-cell CLL/lymphoma 6, member B"/>
    <property type="match status" value="1"/>
</dbReference>
<dbReference type="SMART" id="SM00355">
    <property type="entry name" value="ZnF_C2H2"/>
    <property type="match status" value="2"/>
</dbReference>
<gene>
    <name evidence="10" type="ORF">DPMN_177272</name>
</gene>
<feature type="region of interest" description="Disordered" evidence="8">
    <location>
        <begin position="79"/>
        <end position="128"/>
    </location>
</feature>
<evidence type="ECO:0000256" key="8">
    <source>
        <dbReference type="SAM" id="MobiDB-lite"/>
    </source>
</evidence>
<dbReference type="PROSITE" id="PS00028">
    <property type="entry name" value="ZINC_FINGER_C2H2_1"/>
    <property type="match status" value="2"/>
</dbReference>
<dbReference type="PROSITE" id="PS50157">
    <property type="entry name" value="ZINC_FINGER_C2H2_2"/>
    <property type="match status" value="2"/>
</dbReference>
<name>A0A9D4ILG3_DREPO</name>
<proteinExistence type="predicted"/>
<evidence type="ECO:0000256" key="4">
    <source>
        <dbReference type="ARBA" id="ARBA00022771"/>
    </source>
</evidence>
<feature type="compositionally biased region" description="Polar residues" evidence="8">
    <location>
        <begin position="115"/>
        <end position="128"/>
    </location>
</feature>
<dbReference type="PANTHER" id="PTHR23226">
    <property type="entry name" value="ZINC FINGER AND SCAN DOMAIN-CONTAINING"/>
    <property type="match status" value="1"/>
</dbReference>
<sequence>MAAKCHGYQYECPVCQVRFAKKTQKMDHMKSHSGDKVYPCLQCGLLFTCKEKLNVHSDQHSLETDSSQVPDEANVMDEIIASSEDVAANGDVTSVEQKDARDKSDSEKDGMKPEVTSTCSLSDEGSMD</sequence>
<keyword evidence="6" id="KW-0539">Nucleus</keyword>
<dbReference type="Gene3D" id="3.30.160.60">
    <property type="entry name" value="Classic Zinc Finger"/>
    <property type="match status" value="2"/>
</dbReference>
<feature type="domain" description="C2H2-type" evidence="9">
    <location>
        <begin position="38"/>
        <end position="65"/>
    </location>
</feature>
<dbReference type="SUPFAM" id="SSF57667">
    <property type="entry name" value="beta-beta-alpha zinc fingers"/>
    <property type="match status" value="1"/>
</dbReference>
<keyword evidence="2" id="KW-0479">Metal-binding</keyword>
<dbReference type="Proteomes" id="UP000828390">
    <property type="component" value="Unassembled WGS sequence"/>
</dbReference>
<dbReference type="GO" id="GO:0000981">
    <property type="term" value="F:DNA-binding transcription factor activity, RNA polymerase II-specific"/>
    <property type="evidence" value="ECO:0007669"/>
    <property type="project" value="TreeGrafter"/>
</dbReference>
<evidence type="ECO:0000256" key="7">
    <source>
        <dbReference type="PROSITE-ProRule" id="PRU00042"/>
    </source>
</evidence>
<reference evidence="10" key="2">
    <citation type="submission" date="2020-11" db="EMBL/GenBank/DDBJ databases">
        <authorList>
            <person name="McCartney M.A."/>
            <person name="Auch B."/>
            <person name="Kono T."/>
            <person name="Mallez S."/>
            <person name="Becker A."/>
            <person name="Gohl D.M."/>
            <person name="Silverstein K.A.T."/>
            <person name="Koren S."/>
            <person name="Bechman K.B."/>
            <person name="Herman A."/>
            <person name="Abrahante J.E."/>
            <person name="Garbe J."/>
        </authorList>
    </citation>
    <scope>NUCLEOTIDE SEQUENCE</scope>
    <source>
        <strain evidence="10">Duluth1</strain>
        <tissue evidence="10">Whole animal</tissue>
    </source>
</reference>
<dbReference type="InterPro" id="IPR013087">
    <property type="entry name" value="Znf_C2H2_type"/>
</dbReference>
<comment type="caution">
    <text evidence="10">The sequence shown here is derived from an EMBL/GenBank/DDBJ whole genome shotgun (WGS) entry which is preliminary data.</text>
</comment>
<keyword evidence="11" id="KW-1185">Reference proteome</keyword>
<keyword evidence="4 7" id="KW-0863">Zinc-finger</keyword>
<dbReference type="Pfam" id="PF12874">
    <property type="entry name" value="zf-met"/>
    <property type="match status" value="1"/>
</dbReference>
<protein>
    <recommendedName>
        <fullName evidence="9">C2H2-type domain-containing protein</fullName>
    </recommendedName>
</protein>
<keyword evidence="3" id="KW-0677">Repeat</keyword>
<reference evidence="10" key="1">
    <citation type="journal article" date="2019" name="bioRxiv">
        <title>The Genome of the Zebra Mussel, Dreissena polymorpha: A Resource for Invasive Species Research.</title>
        <authorList>
            <person name="McCartney M.A."/>
            <person name="Auch B."/>
            <person name="Kono T."/>
            <person name="Mallez S."/>
            <person name="Zhang Y."/>
            <person name="Obille A."/>
            <person name="Becker A."/>
            <person name="Abrahante J.E."/>
            <person name="Garbe J."/>
            <person name="Badalamenti J.P."/>
            <person name="Herman A."/>
            <person name="Mangelson H."/>
            <person name="Liachko I."/>
            <person name="Sullivan S."/>
            <person name="Sone E.D."/>
            <person name="Koren S."/>
            <person name="Silverstein K.A.T."/>
            <person name="Beckman K.B."/>
            <person name="Gohl D.M."/>
        </authorList>
    </citation>
    <scope>NUCLEOTIDE SEQUENCE</scope>
    <source>
        <strain evidence="10">Duluth1</strain>
        <tissue evidence="10">Whole animal</tissue>
    </source>
</reference>
<evidence type="ECO:0000259" key="9">
    <source>
        <dbReference type="PROSITE" id="PS50157"/>
    </source>
</evidence>
<evidence type="ECO:0000256" key="3">
    <source>
        <dbReference type="ARBA" id="ARBA00022737"/>
    </source>
</evidence>